<dbReference type="PANTHER" id="PTHR33359">
    <property type="entry name" value="MOLYBDOPTERIN SYNTHASE SULFUR CARRIER SUBUNIT"/>
    <property type="match status" value="1"/>
</dbReference>
<dbReference type="UniPathway" id="UPA00344"/>
<reference evidence="6 7" key="1">
    <citation type="submission" date="2019-03" db="EMBL/GenBank/DDBJ databases">
        <title>Genomic Encyclopedia of Type Strains, Phase IV (KMG-IV): sequencing the most valuable type-strain genomes for metagenomic binning, comparative biology and taxonomic classification.</title>
        <authorList>
            <person name="Goeker M."/>
        </authorList>
    </citation>
    <scope>NUCLEOTIDE SEQUENCE [LARGE SCALE GENOMIC DNA]</scope>
    <source>
        <strain evidence="6 7">DSM 103792</strain>
    </source>
</reference>
<dbReference type="PANTHER" id="PTHR33359:SF1">
    <property type="entry name" value="MOLYBDOPTERIN SYNTHASE SULFUR CARRIER SUBUNIT"/>
    <property type="match status" value="1"/>
</dbReference>
<sequence length="82" mass="8896">MIKVLLFASLAEQAGTDTVVIEQPVSNVEQLLGVLRQHAPKVFDVIEARRSLLIAVNQQLVRRDASVKDGDEVAFMPPVTGG</sequence>
<organism evidence="6 7">
    <name type="scientific">Permianibacter aggregans</name>
    <dbReference type="NCBI Taxonomy" id="1510150"/>
    <lineage>
        <taxon>Bacteria</taxon>
        <taxon>Pseudomonadati</taxon>
        <taxon>Pseudomonadota</taxon>
        <taxon>Gammaproteobacteria</taxon>
        <taxon>Pseudomonadales</taxon>
        <taxon>Pseudomonadaceae</taxon>
        <taxon>Permianibacter</taxon>
    </lineage>
</organism>
<dbReference type="GO" id="GO:1990133">
    <property type="term" value="C:molybdopterin adenylyltransferase complex"/>
    <property type="evidence" value="ECO:0007669"/>
    <property type="project" value="TreeGrafter"/>
</dbReference>
<dbReference type="InterPro" id="IPR016155">
    <property type="entry name" value="Mopterin_synth/thiamin_S_b"/>
</dbReference>
<evidence type="ECO:0000256" key="5">
    <source>
        <dbReference type="ARBA" id="ARBA00024247"/>
    </source>
</evidence>
<dbReference type="InterPro" id="IPR003749">
    <property type="entry name" value="ThiS/MoaD-like"/>
</dbReference>
<dbReference type="GO" id="GO:0000166">
    <property type="term" value="F:nucleotide binding"/>
    <property type="evidence" value="ECO:0007669"/>
    <property type="project" value="UniProtKB-KW"/>
</dbReference>
<keyword evidence="3" id="KW-0501">Molybdenum cofactor biosynthesis</keyword>
<dbReference type="Proteomes" id="UP000295375">
    <property type="component" value="Unassembled WGS sequence"/>
</dbReference>
<evidence type="ECO:0000313" key="7">
    <source>
        <dbReference type="Proteomes" id="UP000295375"/>
    </source>
</evidence>
<evidence type="ECO:0000256" key="3">
    <source>
        <dbReference type="ARBA" id="ARBA00023150"/>
    </source>
</evidence>
<dbReference type="SUPFAM" id="SSF54285">
    <property type="entry name" value="MoaD/ThiS"/>
    <property type="match status" value="1"/>
</dbReference>
<dbReference type="EMBL" id="SNYM01000006">
    <property type="protein sequence ID" value="TDQ48683.1"/>
    <property type="molecule type" value="Genomic_DNA"/>
</dbReference>
<keyword evidence="7" id="KW-1185">Reference proteome</keyword>
<keyword evidence="2" id="KW-0547">Nucleotide-binding</keyword>
<evidence type="ECO:0000256" key="4">
    <source>
        <dbReference type="ARBA" id="ARBA00024200"/>
    </source>
</evidence>
<protein>
    <recommendedName>
        <fullName evidence="5">Molybdopterin synthase sulfur carrier subunit</fullName>
    </recommendedName>
</protein>
<name>A0A4R6USP5_9GAMM</name>
<gene>
    <name evidence="6" type="ORF">EV696_106123</name>
</gene>
<comment type="caution">
    <text evidence="6">The sequence shown here is derived from an EMBL/GenBank/DDBJ whole genome shotgun (WGS) entry which is preliminary data.</text>
</comment>
<evidence type="ECO:0000256" key="1">
    <source>
        <dbReference type="ARBA" id="ARBA00005046"/>
    </source>
</evidence>
<dbReference type="FunFam" id="3.10.20.30:FF:000010">
    <property type="entry name" value="Molybdopterin synthase sulfur carrier subunit"/>
    <property type="match status" value="1"/>
</dbReference>
<proteinExistence type="inferred from homology"/>
<dbReference type="NCBIfam" id="TIGR01687">
    <property type="entry name" value="moaD_arch"/>
    <property type="match status" value="1"/>
</dbReference>
<dbReference type="AlphaFoldDB" id="A0A4R6USP5"/>
<dbReference type="Gene3D" id="3.10.20.30">
    <property type="match status" value="1"/>
</dbReference>
<dbReference type="GO" id="GO:0006777">
    <property type="term" value="P:Mo-molybdopterin cofactor biosynthetic process"/>
    <property type="evidence" value="ECO:0007669"/>
    <property type="project" value="UniProtKB-KW"/>
</dbReference>
<accession>A0A4R6USP5</accession>
<dbReference type="InterPro" id="IPR012675">
    <property type="entry name" value="Beta-grasp_dom_sf"/>
</dbReference>
<comment type="pathway">
    <text evidence="1">Cofactor biosynthesis; molybdopterin biosynthesis.</text>
</comment>
<dbReference type="CDD" id="cd00754">
    <property type="entry name" value="Ubl_MoaD"/>
    <property type="match status" value="1"/>
</dbReference>
<dbReference type="InterPro" id="IPR044672">
    <property type="entry name" value="MOCS2A"/>
</dbReference>
<evidence type="ECO:0000313" key="6">
    <source>
        <dbReference type="EMBL" id="TDQ48683.1"/>
    </source>
</evidence>
<dbReference type="InterPro" id="IPR010038">
    <property type="entry name" value="MoaD_arc-typ"/>
</dbReference>
<evidence type="ECO:0000256" key="2">
    <source>
        <dbReference type="ARBA" id="ARBA00022741"/>
    </source>
</evidence>
<dbReference type="NCBIfam" id="TIGR01682">
    <property type="entry name" value="moaD"/>
    <property type="match status" value="1"/>
</dbReference>
<dbReference type="RefSeq" id="WP_162848163.1">
    <property type="nucleotide sequence ID" value="NZ_CP037953.1"/>
</dbReference>
<dbReference type="Pfam" id="PF02597">
    <property type="entry name" value="ThiS"/>
    <property type="match status" value="1"/>
</dbReference>
<comment type="similarity">
    <text evidence="4">Belongs to the MoaD family.</text>
</comment>